<dbReference type="RefSeq" id="XP_036629047.1">
    <property type="nucleotide sequence ID" value="XM_036779658.1"/>
</dbReference>
<dbReference type="AlphaFoldDB" id="A0A8H6ZN97"/>
<accession>A0A8H6ZN97</accession>
<dbReference type="GeneID" id="59379982"/>
<proteinExistence type="predicted"/>
<reference evidence="1" key="1">
    <citation type="submission" date="2019-07" db="EMBL/GenBank/DDBJ databases">
        <authorList>
            <person name="Palmer J.M."/>
        </authorList>
    </citation>
    <scope>NUCLEOTIDE SEQUENCE</scope>
    <source>
        <strain evidence="1">PC9</strain>
    </source>
</reference>
<dbReference type="Proteomes" id="UP000623687">
    <property type="component" value="Unassembled WGS sequence"/>
</dbReference>
<comment type="caution">
    <text evidence="1">The sequence shown here is derived from an EMBL/GenBank/DDBJ whole genome shotgun (WGS) entry which is preliminary data.</text>
</comment>
<dbReference type="EMBL" id="JACETU010000007">
    <property type="protein sequence ID" value="KAF7424853.1"/>
    <property type="molecule type" value="Genomic_DNA"/>
</dbReference>
<evidence type="ECO:0000313" key="2">
    <source>
        <dbReference type="Proteomes" id="UP000623687"/>
    </source>
</evidence>
<dbReference type="VEuPathDB" id="FungiDB:PC9H_010164"/>
<protein>
    <submittedName>
        <fullName evidence="1">Uncharacterized protein</fullName>
    </submittedName>
</protein>
<name>A0A8H6ZN97_PLEOS</name>
<keyword evidence="2" id="KW-1185">Reference proteome</keyword>
<gene>
    <name evidence="1" type="ORF">PC9H_010164</name>
</gene>
<evidence type="ECO:0000313" key="1">
    <source>
        <dbReference type="EMBL" id="KAF7424853.1"/>
    </source>
</evidence>
<dbReference type="OrthoDB" id="3099290at2759"/>
<sequence length="124" mass="13793">MRAWYSPGIPLPDARLAFETALVRHFEILYAMDNVVVVDASTSPFGTLSATIYGFEGPNGGALEVAITLDDKGGEDDEGDDEGDDEVCRRGFTHRVQQFDPLPYEELDPLRVFCAYLLCFWALL</sequence>
<organism evidence="1 2">
    <name type="scientific">Pleurotus ostreatus</name>
    <name type="common">Oyster mushroom</name>
    <name type="synonym">White-rot fungus</name>
    <dbReference type="NCBI Taxonomy" id="5322"/>
    <lineage>
        <taxon>Eukaryota</taxon>
        <taxon>Fungi</taxon>
        <taxon>Dikarya</taxon>
        <taxon>Basidiomycota</taxon>
        <taxon>Agaricomycotina</taxon>
        <taxon>Agaricomycetes</taxon>
        <taxon>Agaricomycetidae</taxon>
        <taxon>Agaricales</taxon>
        <taxon>Pleurotineae</taxon>
        <taxon>Pleurotaceae</taxon>
        <taxon>Pleurotus</taxon>
    </lineage>
</organism>